<dbReference type="GO" id="GO:0004438">
    <property type="term" value="F:phosphatidylinositol-3-phosphate phosphatase activity"/>
    <property type="evidence" value="ECO:0007669"/>
    <property type="project" value="UniProtKB-ARBA"/>
</dbReference>
<dbReference type="GO" id="GO:0019899">
    <property type="term" value="F:enzyme binding"/>
    <property type="evidence" value="ECO:0007669"/>
    <property type="project" value="UniProtKB-ARBA"/>
</dbReference>
<feature type="compositionally biased region" description="Low complexity" evidence="8">
    <location>
        <begin position="74"/>
        <end position="88"/>
    </location>
</feature>
<feature type="compositionally biased region" description="Polar residues" evidence="8">
    <location>
        <begin position="26"/>
        <end position="43"/>
    </location>
</feature>
<dbReference type="GO" id="GO:0046856">
    <property type="term" value="P:phosphatidylinositol dephosphorylation"/>
    <property type="evidence" value="ECO:0007669"/>
    <property type="project" value="UniProtKB-ARBA"/>
</dbReference>
<evidence type="ECO:0000259" key="9">
    <source>
        <dbReference type="PROSITE" id="PS50178"/>
    </source>
</evidence>
<dbReference type="PROSITE" id="PS50178">
    <property type="entry name" value="ZF_FYVE"/>
    <property type="match status" value="1"/>
</dbReference>
<feature type="region of interest" description="Disordered" evidence="8">
    <location>
        <begin position="59"/>
        <end position="88"/>
    </location>
</feature>
<dbReference type="KEGG" id="dci:103519141"/>
<dbReference type="FunFam" id="3.30.40.10:FF:000073">
    <property type="entry name" value="myotubularin-related protein 4 isoform X2"/>
    <property type="match status" value="1"/>
</dbReference>
<dbReference type="GO" id="GO:0016020">
    <property type="term" value="C:membrane"/>
    <property type="evidence" value="ECO:0007669"/>
    <property type="project" value="UniProtKB-ARBA"/>
</dbReference>
<dbReference type="GO" id="GO:0061952">
    <property type="term" value="P:midbody abscission"/>
    <property type="evidence" value="ECO:0007669"/>
    <property type="project" value="UniProtKB-ARBA"/>
</dbReference>
<dbReference type="InterPro" id="IPR011011">
    <property type="entry name" value="Znf_FYVE_PHD"/>
</dbReference>
<dbReference type="PANTHER" id="PTHR39490">
    <property type="entry name" value="ARRESTIN DOMAIN-CONTAINING PROTEIN D"/>
    <property type="match status" value="1"/>
</dbReference>
<evidence type="ECO:0000256" key="4">
    <source>
        <dbReference type="ARBA" id="ARBA00022723"/>
    </source>
</evidence>
<evidence type="ECO:0000256" key="7">
    <source>
        <dbReference type="PROSITE-ProRule" id="PRU00091"/>
    </source>
</evidence>
<dbReference type="Proteomes" id="UP000079169">
    <property type="component" value="Unplaced"/>
</dbReference>
<dbReference type="GO" id="GO:0004721">
    <property type="term" value="F:phosphoprotein phosphatase activity"/>
    <property type="evidence" value="ECO:0007669"/>
    <property type="project" value="UniProtKB-ARBA"/>
</dbReference>
<dbReference type="PaxDb" id="121845-A0A1S3DI92"/>
<accession>A0A1S3DI92</accession>
<evidence type="ECO:0000256" key="8">
    <source>
        <dbReference type="SAM" id="MobiDB-lite"/>
    </source>
</evidence>
<dbReference type="GO" id="GO:0008270">
    <property type="term" value="F:zinc ion binding"/>
    <property type="evidence" value="ECO:0007669"/>
    <property type="project" value="UniProtKB-KW"/>
</dbReference>
<feature type="region of interest" description="Disordered" evidence="8">
    <location>
        <begin position="337"/>
        <end position="362"/>
    </location>
</feature>
<dbReference type="CDD" id="cd15733">
    <property type="entry name" value="FYVE_MTMR4"/>
    <property type="match status" value="1"/>
</dbReference>
<dbReference type="InterPro" id="IPR013083">
    <property type="entry name" value="Znf_RING/FYVE/PHD"/>
</dbReference>
<dbReference type="STRING" id="121845.A0A1S3DI92"/>
<sequence>VLWPSSNVCDLTIWKDLYLATTSSNSYDNGEGSTTPPGNCNGYSGSGLGHSMSNGLLGGTTLSKSSVSPPPPYSNTVTSSCSSSSSSSSSASTSSLCKQLDCNGYSGSGLGHSMSNGLLGGTTLSKSSVSPPPPYSNTVTSSCSSSSSSSSSASTSSLCKQLGEYHLGSVCSTEISWEAVEEREAQPTLWIPDHAVNRCMMCDSQFWLGRRKHHCRSCGKIFCADCSENVVALPCEQLYEPVRVCTKCYQINPQSSASVATNGHSTAPCSTPAPALSNSISSSVSSNATLSNSVTLSPSNTLYSTSHLNNILTRPSASPTVSNASLRSIESCKQAAASAGDDHSQSTILSHRHHQLPPTSTS</sequence>
<feature type="region of interest" description="Disordered" evidence="8">
    <location>
        <begin position="26"/>
        <end position="45"/>
    </location>
</feature>
<dbReference type="GO" id="GO:0046474">
    <property type="term" value="P:glycerophospholipid biosynthetic process"/>
    <property type="evidence" value="ECO:0007669"/>
    <property type="project" value="UniProtKB-ARBA"/>
</dbReference>
<reference evidence="11" key="1">
    <citation type="submission" date="2025-08" db="UniProtKB">
        <authorList>
            <consortium name="RefSeq"/>
        </authorList>
    </citation>
    <scope>IDENTIFICATION</scope>
</reference>
<dbReference type="PANTHER" id="PTHR39490:SF8">
    <property type="entry name" value="ZINC FINGER FYVE DOMAIN-CONTAINING PROTEIN 21"/>
    <property type="match status" value="1"/>
</dbReference>
<dbReference type="GO" id="GO:0052629">
    <property type="term" value="F:phosphatidylinositol-3,5-bisphosphate 3-phosphatase activity"/>
    <property type="evidence" value="ECO:0007669"/>
    <property type="project" value="UniProtKB-ARBA"/>
</dbReference>
<dbReference type="Gene3D" id="3.30.40.10">
    <property type="entry name" value="Zinc/RING finger domain, C3HC4 (zinc finger)"/>
    <property type="match status" value="1"/>
</dbReference>
<dbReference type="GO" id="GO:0005829">
    <property type="term" value="C:cytosol"/>
    <property type="evidence" value="ECO:0007669"/>
    <property type="project" value="UniProtKB-ARBA"/>
</dbReference>
<dbReference type="AlphaFoldDB" id="A0A1S3DI92"/>
<evidence type="ECO:0000313" key="11">
    <source>
        <dbReference type="RefSeq" id="XP_008482447.1"/>
    </source>
</evidence>
<dbReference type="GO" id="GO:0060090">
    <property type="term" value="F:molecular adaptor activity"/>
    <property type="evidence" value="ECO:0007669"/>
    <property type="project" value="UniProtKB-ARBA"/>
</dbReference>
<evidence type="ECO:0000256" key="2">
    <source>
        <dbReference type="ARBA" id="ARBA00008755"/>
    </source>
</evidence>
<dbReference type="InterPro" id="IPR000306">
    <property type="entry name" value="Znf_FYVE"/>
</dbReference>
<comment type="function">
    <text evidence="1">Negative regulator of epidermal growth factor receptor (EGFR) signaling.</text>
</comment>
<feature type="non-terminal residue" evidence="11">
    <location>
        <position position="1"/>
    </location>
</feature>
<evidence type="ECO:0000256" key="3">
    <source>
        <dbReference type="ARBA" id="ARBA00019870"/>
    </source>
</evidence>
<dbReference type="GeneID" id="103519141"/>
<evidence type="ECO:0000256" key="6">
    <source>
        <dbReference type="ARBA" id="ARBA00022833"/>
    </source>
</evidence>
<gene>
    <name evidence="11" type="primary">LOC103519141</name>
</gene>
<dbReference type="RefSeq" id="XP_008482447.1">
    <property type="nucleotide sequence ID" value="XM_008484225.3"/>
</dbReference>
<evidence type="ECO:0000256" key="1">
    <source>
        <dbReference type="ARBA" id="ARBA00003580"/>
    </source>
</evidence>
<name>A0A1S3DI92_DIACI</name>
<keyword evidence="6" id="KW-0862">Zinc</keyword>
<keyword evidence="5 7" id="KW-0863">Zinc-finger</keyword>
<dbReference type="InterPro" id="IPR052113">
    <property type="entry name" value="FYVE-type_Zinc_Finger"/>
</dbReference>
<evidence type="ECO:0000256" key="5">
    <source>
        <dbReference type="ARBA" id="ARBA00022771"/>
    </source>
</evidence>
<dbReference type="InterPro" id="IPR046978">
    <property type="entry name" value="MTMR4_FYVE"/>
</dbReference>
<evidence type="ECO:0000313" key="10">
    <source>
        <dbReference type="Proteomes" id="UP000079169"/>
    </source>
</evidence>
<proteinExistence type="inferred from homology"/>
<keyword evidence="4" id="KW-0479">Metal-binding</keyword>
<dbReference type="InterPro" id="IPR017455">
    <property type="entry name" value="Znf_FYVE-rel"/>
</dbReference>
<dbReference type="Pfam" id="PF01363">
    <property type="entry name" value="FYVE"/>
    <property type="match status" value="1"/>
</dbReference>
<organism evidence="10 11">
    <name type="scientific">Diaphorina citri</name>
    <name type="common">Asian citrus psyllid</name>
    <dbReference type="NCBI Taxonomy" id="121845"/>
    <lineage>
        <taxon>Eukaryota</taxon>
        <taxon>Metazoa</taxon>
        <taxon>Ecdysozoa</taxon>
        <taxon>Arthropoda</taxon>
        <taxon>Hexapoda</taxon>
        <taxon>Insecta</taxon>
        <taxon>Pterygota</taxon>
        <taxon>Neoptera</taxon>
        <taxon>Paraneoptera</taxon>
        <taxon>Hemiptera</taxon>
        <taxon>Sternorrhyncha</taxon>
        <taxon>Psylloidea</taxon>
        <taxon>Psyllidae</taxon>
        <taxon>Diaphorininae</taxon>
        <taxon>Diaphorina</taxon>
    </lineage>
</organism>
<feature type="domain" description="FYVE-type" evidence="9">
    <location>
        <begin position="193"/>
        <end position="253"/>
    </location>
</feature>
<dbReference type="SUPFAM" id="SSF57903">
    <property type="entry name" value="FYVE/PHD zinc finger"/>
    <property type="match status" value="1"/>
</dbReference>
<keyword evidence="10" id="KW-1185">Reference proteome</keyword>
<protein>
    <recommendedName>
        <fullName evidence="3">Lateral signaling target protein 2 homolog</fullName>
    </recommendedName>
</protein>
<comment type="similarity">
    <text evidence="2">Belongs to the lst-2 family.</text>
</comment>
<dbReference type="SMART" id="SM00064">
    <property type="entry name" value="FYVE"/>
    <property type="match status" value="1"/>
</dbReference>